<name>A0A840F5C5_9ACTN</name>
<keyword evidence="2" id="KW-1185">Reference proteome</keyword>
<dbReference type="Proteomes" id="UP000551501">
    <property type="component" value="Unassembled WGS sequence"/>
</dbReference>
<reference evidence="1 2" key="1">
    <citation type="submission" date="2020-08" db="EMBL/GenBank/DDBJ databases">
        <title>Sequencing the genomes of 1000 actinobacteria strains.</title>
        <authorList>
            <person name="Klenk H.-P."/>
        </authorList>
    </citation>
    <scope>NUCLEOTIDE SEQUENCE [LARGE SCALE GENOMIC DNA]</scope>
    <source>
        <strain evidence="1 2">DSM 45298</strain>
    </source>
</reference>
<dbReference type="AlphaFoldDB" id="A0A840F5C5"/>
<organism evidence="1 2">
    <name type="scientific">Gordonia humi</name>
    <dbReference type="NCBI Taxonomy" id="686429"/>
    <lineage>
        <taxon>Bacteria</taxon>
        <taxon>Bacillati</taxon>
        <taxon>Actinomycetota</taxon>
        <taxon>Actinomycetes</taxon>
        <taxon>Mycobacteriales</taxon>
        <taxon>Gordoniaceae</taxon>
        <taxon>Gordonia</taxon>
    </lineage>
</organism>
<proteinExistence type="predicted"/>
<evidence type="ECO:0000313" key="2">
    <source>
        <dbReference type="Proteomes" id="UP000551501"/>
    </source>
</evidence>
<evidence type="ECO:0000313" key="1">
    <source>
        <dbReference type="EMBL" id="MBB4134737.1"/>
    </source>
</evidence>
<sequence length="162" mass="18550">MSYADQVAELAEAFHHDPGFWRFWYFDGDLLRSPFVGRVLDQNGRELRLWTSRFNTAQGDTGYHYVEGTDRFINAIRPAMGRFLSGAESRDNAALVIGKVEPENILGPDEDVAPMTGAMRAQSLTITELFVIHQGRHDDAAERLHRRYRVPVSVRSVWETWP</sequence>
<comment type="caution">
    <text evidence="1">The sequence shown here is derived from an EMBL/GenBank/DDBJ whole genome shotgun (WGS) entry which is preliminary data.</text>
</comment>
<accession>A0A840F5C5</accession>
<dbReference type="RefSeq" id="WP_183369866.1">
    <property type="nucleotide sequence ID" value="NZ_BAABHL010000083.1"/>
</dbReference>
<gene>
    <name evidence="1" type="ORF">BKA16_001289</name>
</gene>
<protein>
    <submittedName>
        <fullName evidence="1">Uncharacterized protein</fullName>
    </submittedName>
</protein>
<dbReference type="EMBL" id="JACIFP010000001">
    <property type="protein sequence ID" value="MBB4134737.1"/>
    <property type="molecule type" value="Genomic_DNA"/>
</dbReference>